<evidence type="ECO:0000313" key="9">
    <source>
        <dbReference type="EMBL" id="TCS66177.1"/>
    </source>
</evidence>
<keyword evidence="5 6" id="KW-0472">Membrane</keyword>
<dbReference type="PANTHER" id="PTHR46795:SF3">
    <property type="entry name" value="ABC TRANSPORTER PERMEASE"/>
    <property type="match status" value="1"/>
</dbReference>
<feature type="transmembrane region" description="Helical" evidence="6">
    <location>
        <begin position="152"/>
        <end position="172"/>
    </location>
</feature>
<feature type="transmembrane region" description="Helical" evidence="6">
    <location>
        <begin position="536"/>
        <end position="561"/>
    </location>
</feature>
<dbReference type="Proteomes" id="UP000702954">
    <property type="component" value="Unassembled WGS sequence"/>
</dbReference>
<protein>
    <submittedName>
        <fullName evidence="8">ABC transporter permease</fullName>
    </submittedName>
    <submittedName>
        <fullName evidence="9">Putative ABC transport system permease protein</fullName>
    </submittedName>
</protein>
<dbReference type="EMBL" id="SLZV01000019">
    <property type="protein sequence ID" value="TCS66177.1"/>
    <property type="molecule type" value="Genomic_DNA"/>
</dbReference>
<accession>A0A4R3JLI6</accession>
<keyword evidence="11" id="KW-1185">Reference proteome</keyword>
<comment type="subcellular location">
    <subcellularLocation>
        <location evidence="1 6">Cell membrane</location>
        <topology evidence="1 6">Multi-pass membrane protein</topology>
    </subcellularLocation>
</comment>
<evidence type="ECO:0000256" key="2">
    <source>
        <dbReference type="ARBA" id="ARBA00022475"/>
    </source>
</evidence>
<keyword evidence="4 6" id="KW-1133">Transmembrane helix</keyword>
<dbReference type="EMBL" id="BHEO01000008">
    <property type="protein sequence ID" value="GBU06502.1"/>
    <property type="molecule type" value="Genomic_DNA"/>
</dbReference>
<proteinExistence type="inferred from homology"/>
<dbReference type="PANTHER" id="PTHR46795">
    <property type="entry name" value="ABC TRANSPORTER PERMEASE-RELATED-RELATED"/>
    <property type="match status" value="1"/>
</dbReference>
<feature type="transmembrane region" description="Helical" evidence="6">
    <location>
        <begin position="21"/>
        <end position="38"/>
    </location>
</feature>
<reference evidence="9 10" key="2">
    <citation type="submission" date="2019-03" db="EMBL/GenBank/DDBJ databases">
        <title>Genomic Encyclopedia of Type Strains, Phase IV (KMG-IV): sequencing the most valuable type-strain genomes for metagenomic binning, comparative biology and taxonomic classification.</title>
        <authorList>
            <person name="Goeker M."/>
        </authorList>
    </citation>
    <scope>NUCLEOTIDE SEQUENCE [LARGE SCALE GENOMIC DNA]</scope>
    <source>
        <strain evidence="9 10">DSM 103426</strain>
    </source>
</reference>
<feature type="transmembrane region" description="Helical" evidence="6">
    <location>
        <begin position="197"/>
        <end position="215"/>
    </location>
</feature>
<evidence type="ECO:0000256" key="3">
    <source>
        <dbReference type="ARBA" id="ARBA00022692"/>
    </source>
</evidence>
<evidence type="ECO:0000313" key="11">
    <source>
        <dbReference type="Proteomes" id="UP000702954"/>
    </source>
</evidence>
<dbReference type="InterPro" id="IPR003838">
    <property type="entry name" value="ABC3_permease_C"/>
</dbReference>
<comment type="caution">
    <text evidence="9">The sequence shown here is derived from an EMBL/GenBank/DDBJ whole genome shotgun (WGS) entry which is preliminary data.</text>
</comment>
<comment type="similarity">
    <text evidence="6">Belongs to the ABC-4 integral membrane protein family.</text>
</comment>
<feature type="transmembrane region" description="Helical" evidence="6">
    <location>
        <begin position="99"/>
        <end position="121"/>
    </location>
</feature>
<dbReference type="Proteomes" id="UP000294613">
    <property type="component" value="Unassembled WGS sequence"/>
</dbReference>
<dbReference type="PIRSF" id="PIRSF018968">
    <property type="entry name" value="ABC_permease_BceB"/>
    <property type="match status" value="1"/>
</dbReference>
<dbReference type="GO" id="GO:0005886">
    <property type="term" value="C:plasma membrane"/>
    <property type="evidence" value="ECO:0007669"/>
    <property type="project" value="UniProtKB-SubCell"/>
</dbReference>
<reference evidence="8 11" key="1">
    <citation type="journal article" date="2018" name="Int. J. Syst. Evol. Microbiol.">
        <title>Draft Genome Sequence of Faecalimonas umbilicata JCM 30896T, an Acetate-Producing Bacterium Isolated from Human Feces.</title>
        <authorList>
            <person name="Sakamoto M."/>
            <person name="Ikeyama N."/>
            <person name="Yuki M."/>
            <person name="Ohkuma M."/>
        </authorList>
    </citation>
    <scope>NUCLEOTIDE SEQUENCE [LARGE SCALE GENOMIC DNA]</scope>
    <source>
        <strain evidence="8 11">EGH7</strain>
    </source>
</reference>
<feature type="transmembrane region" description="Helical" evidence="6">
    <location>
        <begin position="282"/>
        <end position="307"/>
    </location>
</feature>
<gene>
    <name evidence="9" type="ORF">EDD74_11975</name>
    <name evidence="8" type="ORF">FAEUMB_30430</name>
</gene>
<feature type="domain" description="ABC3 transporter permease C-terminal" evidence="7">
    <location>
        <begin position="62"/>
        <end position="168"/>
    </location>
</feature>
<dbReference type="RefSeq" id="WP_116442355.1">
    <property type="nucleotide sequence ID" value="NZ_BHEO01000008.1"/>
</dbReference>
<keyword evidence="3 6" id="KW-0812">Transmembrane</keyword>
<dbReference type="InterPro" id="IPR052536">
    <property type="entry name" value="ABC-4_Integral_Memb_Prot"/>
</dbReference>
<keyword evidence="6" id="KW-0813">Transport</keyword>
<dbReference type="GO" id="GO:0055085">
    <property type="term" value="P:transmembrane transport"/>
    <property type="evidence" value="ECO:0007669"/>
    <property type="project" value="UniProtKB-UniRule"/>
</dbReference>
<dbReference type="Pfam" id="PF02687">
    <property type="entry name" value="FtsX"/>
    <property type="match status" value="1"/>
</dbReference>
<evidence type="ECO:0000256" key="4">
    <source>
        <dbReference type="ARBA" id="ARBA00022989"/>
    </source>
</evidence>
<feature type="transmembrane region" description="Helical" evidence="6">
    <location>
        <begin position="58"/>
        <end position="78"/>
    </location>
</feature>
<feature type="transmembrane region" description="Helical" evidence="6">
    <location>
        <begin position="629"/>
        <end position="653"/>
    </location>
</feature>
<dbReference type="InterPro" id="IPR027022">
    <property type="entry name" value="ABC_permease_BceB-typ"/>
</dbReference>
<evidence type="ECO:0000259" key="7">
    <source>
        <dbReference type="Pfam" id="PF02687"/>
    </source>
</evidence>
<organism evidence="9 10">
    <name type="scientific">Faecalimonas umbilicata</name>
    <dbReference type="NCBI Taxonomy" id="1912855"/>
    <lineage>
        <taxon>Bacteria</taxon>
        <taxon>Bacillati</taxon>
        <taxon>Bacillota</taxon>
        <taxon>Clostridia</taxon>
        <taxon>Lachnospirales</taxon>
        <taxon>Lachnospiraceae</taxon>
        <taxon>Faecalimonas</taxon>
    </lineage>
</organism>
<evidence type="ECO:0000256" key="1">
    <source>
        <dbReference type="ARBA" id="ARBA00004651"/>
    </source>
</evidence>
<keyword evidence="2 6" id="KW-1003">Cell membrane</keyword>
<sequence>MSRSVYTKLALTNLKNNRKTYVPYVLTAIVTVMMYYILCGLASGSSVGDRTLQMVLEYSLSVVVIFSVLFLFYTNSFLMKRRKKEIGVYNILGLGKQHIAKMLTMETIVTASVSIVGGILAGLTFEKLMYLCLQKLLRFETGMKSEFHMETVFSTAVLFFGIFALTLCYNLLQIRLSNPSELLRAGKEGEKEPRTKWVLALAGTVFLGIGYYIALTTESPLEAIPKFFLAVICVIIGTYALFIAGSIAFLKFLKGRKHFYYQTKHFVSVSGMIYRMKQNGAGLANICILSTIVLVMISATASLYLGIDDVISSRYPRESRIKTSFSTPEQDRQVRQIAEEVYGKYDVKMVETMEYHSGSFASVLDGERFLKENEVSQEDMMEVCQVYLIPLEDYNQMEGMSVSLAQDEMLVYVSNEKKELPGTLAFGERRYHVIQQLKELKFAGSSTQNMTEDYYVILPDMESINGILKAMYQDSGMKEEYIQEASVISYTLQSNLEGTEENCKKAIAELRATFEASGIPGFYETRQEGKEGMFSVYGGLLFIGIYLGILFLMATVLIIYYKQISEGYEDRERYQIMQKVGMSKKEVRDSIKSQILLVFFLPLGASILHITVAFKVLTKLLAGFGFTNTMLFLGCTVAVSLLFAVFYIIIFAVTAREYYKIVE</sequence>
<dbReference type="AlphaFoldDB" id="A0A4R3JLI6"/>
<evidence type="ECO:0000313" key="10">
    <source>
        <dbReference type="Proteomes" id="UP000294613"/>
    </source>
</evidence>
<name>A0A4R3JLI6_9FIRM</name>
<feature type="transmembrane region" description="Helical" evidence="6">
    <location>
        <begin position="227"/>
        <end position="250"/>
    </location>
</feature>
<evidence type="ECO:0000313" key="8">
    <source>
        <dbReference type="EMBL" id="GBU06502.1"/>
    </source>
</evidence>
<evidence type="ECO:0000256" key="6">
    <source>
        <dbReference type="PIRNR" id="PIRNR018968"/>
    </source>
</evidence>
<feature type="transmembrane region" description="Helical" evidence="6">
    <location>
        <begin position="595"/>
        <end position="617"/>
    </location>
</feature>
<evidence type="ECO:0000256" key="5">
    <source>
        <dbReference type="ARBA" id="ARBA00023136"/>
    </source>
</evidence>